<evidence type="ECO:0000313" key="3">
    <source>
        <dbReference type="EMBL" id="OQP57233.1"/>
    </source>
</evidence>
<dbReference type="InterPro" id="IPR008928">
    <property type="entry name" value="6-hairpin_glycosidase_sf"/>
</dbReference>
<protein>
    <submittedName>
        <fullName evidence="3">Glycogen debranching protein</fullName>
    </submittedName>
</protein>
<dbReference type="PANTHER" id="PTHR10569">
    <property type="entry name" value="GLYCOGEN DEBRANCHING ENZYME"/>
    <property type="match status" value="1"/>
</dbReference>
<reference evidence="3 4" key="1">
    <citation type="submission" date="2016-03" db="EMBL/GenBank/DDBJ databases">
        <title>Niastella vici sp. nov., isolated from farmland soil.</title>
        <authorList>
            <person name="Chen L."/>
            <person name="Wang D."/>
            <person name="Yang S."/>
            <person name="Wang G."/>
        </authorList>
    </citation>
    <scope>NUCLEOTIDE SEQUENCE [LARGE SCALE GENOMIC DNA]</scope>
    <source>
        <strain evidence="3 4">DJ57</strain>
    </source>
</reference>
<dbReference type="STRING" id="1703345.A3860_11795"/>
<organism evidence="3 4">
    <name type="scientific">Niastella vici</name>
    <dbReference type="NCBI Taxonomy" id="1703345"/>
    <lineage>
        <taxon>Bacteria</taxon>
        <taxon>Pseudomonadati</taxon>
        <taxon>Bacteroidota</taxon>
        <taxon>Chitinophagia</taxon>
        <taxon>Chitinophagales</taxon>
        <taxon>Chitinophagaceae</taxon>
        <taxon>Niastella</taxon>
    </lineage>
</organism>
<dbReference type="FunFam" id="1.50.10.10:FF:000073">
    <property type="entry name" value="Glycogen debranching enzyme, hypothetical (TreX-like)"/>
    <property type="match status" value="1"/>
</dbReference>
<dbReference type="InterPro" id="IPR010401">
    <property type="entry name" value="AGL/Gdb1"/>
</dbReference>
<evidence type="ECO:0000259" key="1">
    <source>
        <dbReference type="Pfam" id="PF06202"/>
    </source>
</evidence>
<evidence type="ECO:0000313" key="4">
    <source>
        <dbReference type="Proteomes" id="UP000192796"/>
    </source>
</evidence>
<dbReference type="Gene3D" id="1.50.10.10">
    <property type="match status" value="1"/>
</dbReference>
<dbReference type="InterPro" id="IPR024742">
    <property type="entry name" value="Glycogen_debranch_N"/>
</dbReference>
<feature type="domain" description="Glycogen debranching enzyme C-terminal" evidence="1">
    <location>
        <begin position="279"/>
        <end position="644"/>
    </location>
</feature>
<dbReference type="InterPro" id="IPR006451">
    <property type="entry name" value="Glycogen_debranch_arc"/>
</dbReference>
<name>A0A1V9FFT7_9BACT</name>
<gene>
    <name evidence="3" type="ORF">A3860_11795</name>
</gene>
<feature type="domain" description="Glycogen debranching enzyme bacterial and archaeal type N-terminal" evidence="2">
    <location>
        <begin position="18"/>
        <end position="234"/>
    </location>
</feature>
<dbReference type="Pfam" id="PF12439">
    <property type="entry name" value="GDE_N"/>
    <property type="match status" value="1"/>
</dbReference>
<dbReference type="OrthoDB" id="9761875at2"/>
<dbReference type="Pfam" id="PF06202">
    <property type="entry name" value="GDE_C"/>
    <property type="match status" value="1"/>
</dbReference>
<dbReference type="InterPro" id="IPR012341">
    <property type="entry name" value="6hp_glycosidase-like_sf"/>
</dbReference>
<proteinExistence type="predicted"/>
<dbReference type="PANTHER" id="PTHR10569:SF2">
    <property type="entry name" value="GLYCOGEN DEBRANCHING ENZYME"/>
    <property type="match status" value="1"/>
</dbReference>
<keyword evidence="4" id="KW-1185">Reference proteome</keyword>
<dbReference type="GO" id="GO:0004134">
    <property type="term" value="F:4-alpha-glucanotransferase activity"/>
    <property type="evidence" value="ECO:0007669"/>
    <property type="project" value="InterPro"/>
</dbReference>
<dbReference type="Proteomes" id="UP000192796">
    <property type="component" value="Unassembled WGS sequence"/>
</dbReference>
<dbReference type="RefSeq" id="WP_081156198.1">
    <property type="nucleotide sequence ID" value="NZ_LVYD01000124.1"/>
</dbReference>
<comment type="caution">
    <text evidence="3">The sequence shown here is derived from an EMBL/GenBank/DDBJ whole genome shotgun (WGS) entry which is preliminary data.</text>
</comment>
<dbReference type="GO" id="GO:0004135">
    <property type="term" value="F:amylo-alpha-1,6-glucosidase activity"/>
    <property type="evidence" value="ECO:0007669"/>
    <property type="project" value="InterPro"/>
</dbReference>
<dbReference type="GO" id="GO:0005980">
    <property type="term" value="P:glycogen catabolic process"/>
    <property type="evidence" value="ECO:0007669"/>
    <property type="project" value="InterPro"/>
</dbReference>
<evidence type="ECO:0000259" key="2">
    <source>
        <dbReference type="Pfam" id="PF12439"/>
    </source>
</evidence>
<accession>A0A1V9FFT7</accession>
<dbReference type="AlphaFoldDB" id="A0A1V9FFT7"/>
<dbReference type="SUPFAM" id="SSF48208">
    <property type="entry name" value="Six-hairpin glycosidases"/>
    <property type="match status" value="1"/>
</dbReference>
<dbReference type="EMBL" id="LVYD01000124">
    <property type="protein sequence ID" value="OQP57233.1"/>
    <property type="molecule type" value="Genomic_DNA"/>
</dbReference>
<dbReference type="InterPro" id="IPR032790">
    <property type="entry name" value="GDE_C"/>
</dbReference>
<sequence>MLSIPASILQNYNEAISHEWLETNGLGGFSSSSAIHCHTRRYHGLLVAAVIPPAGRMVLVSKLEETIVSNGQRFELGVNDYGAVIHPKGYNYITGFTKDLFPEFNYEAAGIQLKKTIAMVHGENTVLVAYNVTKAPQPFTLELLPLLAARGYHSLQHANGAIPHQVLFDNNTLKANAVQGTPGIFIKVPGSTWQPNTGWYYNFHYNIEQSRGLDYIEDLFTHGRFSVPLQQGDSLGIVISTDDPLNKNAHDLLEQEKMRRQALLKDQADNETLQQLLLAADQFIVKRGTGSEEGATIIAGYHWFTDWGRDTMISLPGLCLATGRYEDARRILLAFASTISNGMLPNRFQDNGEPPEYNNVDGTLWYFIAIYRYLQATNDQAFVITRLLPVLKDIIDWHYRGTRYNIHADDDGLLYAGETGYQLTWMDAKIGNWVVTPRMGKPVEIQALWYNALNIFAELLALNDQPADAALVRNSAARAKESFGKIFWNTNGNYLYDVIDEQGHPDATLRPNQLLAISLPFPLVDDEKAEAILSIVTEKLYTPVGIRSLSPDDSRYTGVYEGDPYKRDSSYHQGAAWSWLLGPYIDVIMKLDGSGKKALTVINNFLYHLQEGCLGSIAEIFDADKPHRPKGCVAQAWGVAEILRVIKEYRLLEK</sequence>
<dbReference type="NCBIfam" id="TIGR01561">
    <property type="entry name" value="gde_arch"/>
    <property type="match status" value="1"/>
</dbReference>